<protein>
    <submittedName>
        <fullName evidence="2">Uncharacterized protein</fullName>
    </submittedName>
</protein>
<keyword evidence="1" id="KW-1185">Reference proteome</keyword>
<evidence type="ECO:0000313" key="2">
    <source>
        <dbReference type="WBParaSite" id="sdigi.contig113.g4602.t1"/>
    </source>
</evidence>
<reference evidence="2" key="1">
    <citation type="submission" date="2022-11" db="UniProtKB">
        <authorList>
            <consortium name="WormBaseParasite"/>
        </authorList>
    </citation>
    <scope>IDENTIFICATION</scope>
</reference>
<proteinExistence type="predicted"/>
<dbReference type="AlphaFoldDB" id="A0A915PJ50"/>
<sequence>MWEELPVQFGEIFCESHQQERPSEETRHGSSAQGQLYQETFHGSLLQPQPYQETFHGSYPQVQPYQEIFSGSFIQPQSTHQGTFRRSYLQKQPYQATFRQSYLQAQPSRGECYQSELQQLREWHTAPLAEQVSQEIEKQNMSQSRQTTEELLSERVHAAVLQSSSTFCQQSEIQNTQQLIQQSQRRYHSENQYCMQHYQYLQQPTEISQLPGQYPWETFQRPNLRYTATVAQFPQFQTTTNASSHQLPCIIRKSSMQTFQPPLLQVPQQQVQTVQYENQQPTHLLIQLPQEVNQQYMLTSQQFSSLSQQQRSQLPQQMLSRNQYLLPQQLSNFPQQNYVEESQRAYQIPILSVQQPLQQIQPVIVQVQQPLIAPQQAPSEVVLQKLIVGSVCQPSRPIRELVQPIQRPTQPIQKLMQQISTEQFLQQWSTEPPQQPQKSEIITDQTPQQILQQTPSSQFSNLYESLVLHESEPLLRQVSQQSVHELVTTSSGNASIPSHLSYQPKHMQRQQQSNQQDIQQSQMQTLQRSLSPNSFSWQSLDGTKQMLESSRLQPALSRSVQDPIFMFRIMHITNS</sequence>
<dbReference type="Proteomes" id="UP000887581">
    <property type="component" value="Unplaced"/>
</dbReference>
<dbReference type="WBParaSite" id="sdigi.contig113.g4602.t1">
    <property type="protein sequence ID" value="sdigi.contig113.g4602.t1"/>
    <property type="gene ID" value="sdigi.contig113.g4602"/>
</dbReference>
<name>A0A915PJ50_9BILA</name>
<evidence type="ECO:0000313" key="1">
    <source>
        <dbReference type="Proteomes" id="UP000887581"/>
    </source>
</evidence>
<accession>A0A915PJ50</accession>
<organism evidence="1 2">
    <name type="scientific">Setaria digitata</name>
    <dbReference type="NCBI Taxonomy" id="48799"/>
    <lineage>
        <taxon>Eukaryota</taxon>
        <taxon>Metazoa</taxon>
        <taxon>Ecdysozoa</taxon>
        <taxon>Nematoda</taxon>
        <taxon>Chromadorea</taxon>
        <taxon>Rhabditida</taxon>
        <taxon>Spirurina</taxon>
        <taxon>Spiruromorpha</taxon>
        <taxon>Filarioidea</taxon>
        <taxon>Setariidae</taxon>
        <taxon>Setaria</taxon>
    </lineage>
</organism>